<evidence type="ECO:0000313" key="1">
    <source>
        <dbReference type="EMBL" id="PAP96637.1"/>
    </source>
</evidence>
<dbReference type="Proteomes" id="UP000215931">
    <property type="component" value="Unassembled WGS sequence"/>
</dbReference>
<keyword evidence="2" id="KW-1185">Reference proteome</keyword>
<accession>A0A271KNF9</accession>
<reference evidence="1 2" key="1">
    <citation type="submission" date="2017-08" db="EMBL/GenBank/DDBJ databases">
        <title>Mesorhizobium wenxinae sp. nov., a novel rhizobial species isolated from root nodules of chickpea (Cicer arietinum L.).</title>
        <authorList>
            <person name="Zhang J."/>
        </authorList>
    </citation>
    <scope>NUCLEOTIDE SEQUENCE [LARGE SCALE GENOMIC DNA]</scope>
    <source>
        <strain evidence="2">WYCCWR 10019</strain>
    </source>
</reference>
<dbReference type="Gene3D" id="1.20.5.780">
    <property type="entry name" value="Single helix bin"/>
    <property type="match status" value="1"/>
</dbReference>
<gene>
    <name evidence="1" type="ORF">CIT31_02595</name>
</gene>
<dbReference type="SUPFAM" id="SSF47598">
    <property type="entry name" value="Ribbon-helix-helix"/>
    <property type="match status" value="1"/>
</dbReference>
<evidence type="ECO:0008006" key="3">
    <source>
        <dbReference type="Google" id="ProtNLM"/>
    </source>
</evidence>
<sequence length="51" mass="5623">MRLSAAMIENIRLRVSPEEKHALRAAALKRGLTLSEYIREAATEASQRAAA</sequence>
<protein>
    <recommendedName>
        <fullName evidence="3">DUF1778 domain-containing protein</fullName>
    </recommendedName>
</protein>
<comment type="caution">
    <text evidence="1">The sequence shown here is derived from an EMBL/GenBank/DDBJ whole genome shotgun (WGS) entry which is preliminary data.</text>
</comment>
<dbReference type="GO" id="GO:0006355">
    <property type="term" value="P:regulation of DNA-templated transcription"/>
    <property type="evidence" value="ECO:0007669"/>
    <property type="project" value="InterPro"/>
</dbReference>
<organism evidence="1 2">
    <name type="scientific">Mesorhizobium wenxiniae</name>
    <dbReference type="NCBI Taxonomy" id="2014805"/>
    <lineage>
        <taxon>Bacteria</taxon>
        <taxon>Pseudomonadati</taxon>
        <taxon>Pseudomonadota</taxon>
        <taxon>Alphaproteobacteria</taxon>
        <taxon>Hyphomicrobiales</taxon>
        <taxon>Phyllobacteriaceae</taxon>
        <taxon>Mesorhizobium</taxon>
    </lineage>
</organism>
<name>A0A271KNF9_9HYPH</name>
<dbReference type="EMBL" id="NPKH01000011">
    <property type="protein sequence ID" value="PAP96637.1"/>
    <property type="molecule type" value="Genomic_DNA"/>
</dbReference>
<evidence type="ECO:0000313" key="2">
    <source>
        <dbReference type="Proteomes" id="UP000215931"/>
    </source>
</evidence>
<dbReference type="OrthoDB" id="8481874at2"/>
<dbReference type="InterPro" id="IPR010985">
    <property type="entry name" value="Ribbon_hlx_hlx"/>
</dbReference>
<dbReference type="RefSeq" id="WP_095517342.1">
    <property type="nucleotide sequence ID" value="NZ_NPKH01000011.1"/>
</dbReference>
<dbReference type="Pfam" id="PF21983">
    <property type="entry name" value="NikA-like"/>
    <property type="match status" value="1"/>
</dbReference>
<dbReference type="AlphaFoldDB" id="A0A271KNF9"/>
<proteinExistence type="predicted"/>
<dbReference type="InterPro" id="IPR053842">
    <property type="entry name" value="NikA-like"/>
</dbReference>